<dbReference type="SUPFAM" id="SSF48295">
    <property type="entry name" value="TrpR-like"/>
    <property type="match status" value="1"/>
</dbReference>
<proteinExistence type="predicted"/>
<organism evidence="1 2">
    <name type="scientific">Flavobacterium sedimenticola</name>
    <dbReference type="NCBI Taxonomy" id="3043286"/>
    <lineage>
        <taxon>Bacteria</taxon>
        <taxon>Pseudomonadati</taxon>
        <taxon>Bacteroidota</taxon>
        <taxon>Flavobacteriia</taxon>
        <taxon>Flavobacteriales</taxon>
        <taxon>Flavobacteriaceae</taxon>
        <taxon>Flavobacterium</taxon>
    </lineage>
</organism>
<keyword evidence="2" id="KW-1185">Reference proteome</keyword>
<protein>
    <recommendedName>
        <fullName evidence="3">Chromosomal replication initiator DnaA C-terminal domain-containing protein</fullName>
    </recommendedName>
</protein>
<gene>
    <name evidence="1" type="ORF">QHT84_02870</name>
</gene>
<dbReference type="Proteomes" id="UP001230035">
    <property type="component" value="Unassembled WGS sequence"/>
</dbReference>
<evidence type="ECO:0000313" key="1">
    <source>
        <dbReference type="EMBL" id="MDI9256352.1"/>
    </source>
</evidence>
<evidence type="ECO:0000313" key="2">
    <source>
        <dbReference type="Proteomes" id="UP001230035"/>
    </source>
</evidence>
<evidence type="ECO:0008006" key="3">
    <source>
        <dbReference type="Google" id="ProtNLM"/>
    </source>
</evidence>
<dbReference type="EMBL" id="JASGBP010000001">
    <property type="protein sequence ID" value="MDI9256352.1"/>
    <property type="molecule type" value="Genomic_DNA"/>
</dbReference>
<comment type="caution">
    <text evidence="1">The sequence shown here is derived from an EMBL/GenBank/DDBJ whole genome shotgun (WGS) entry which is preliminary data.</text>
</comment>
<dbReference type="Gene3D" id="1.10.1750.10">
    <property type="match status" value="1"/>
</dbReference>
<dbReference type="RefSeq" id="WP_283238031.1">
    <property type="nucleotide sequence ID" value="NZ_JASGBP010000001.1"/>
</dbReference>
<sequence length="116" mass="13545">MNHLALCQKANEIFQGNCFEKKRIRKNVDARIAVSVILRSRKYYTFQKIGNVFGVHHDHVIYYQKKHKDLMLFDSAYRNKFNELHEIAEGLFTKDDGICEPCLTPNLFSAHGKRTA</sequence>
<reference evidence="1 2" key="1">
    <citation type="submission" date="2023-05" db="EMBL/GenBank/DDBJ databases">
        <title>Flavobacterium sedimenti sp. nov., isolated from the sediment.</title>
        <authorList>
            <person name="Wu N."/>
        </authorList>
    </citation>
    <scope>NUCLEOTIDE SEQUENCE [LARGE SCALE GENOMIC DNA]</scope>
    <source>
        <strain evidence="1 2">YZ-48</strain>
    </source>
</reference>
<accession>A0ABT6XND8</accession>
<dbReference type="InterPro" id="IPR010921">
    <property type="entry name" value="Trp_repressor/repl_initiator"/>
</dbReference>
<name>A0ABT6XND8_9FLAO</name>